<dbReference type="NCBIfam" id="TIGR03544">
    <property type="entry name" value="DivI1A_domain"/>
    <property type="match status" value="1"/>
</dbReference>
<dbReference type="PANTHER" id="PTHR35794">
    <property type="entry name" value="CELL DIVISION PROTEIN DIVIVA"/>
    <property type="match status" value="1"/>
</dbReference>
<evidence type="ECO:0000256" key="4">
    <source>
        <dbReference type="ARBA" id="ARBA00022618"/>
    </source>
</evidence>
<keyword evidence="9" id="KW-1185">Reference proteome</keyword>
<comment type="subcellular location">
    <subcellularLocation>
        <location evidence="1">Cytoplasm</location>
    </subcellularLocation>
</comment>
<proteinExistence type="inferred from homology"/>
<dbReference type="InterPro" id="IPR007793">
    <property type="entry name" value="DivIVA_fam"/>
</dbReference>
<name>A0A833MBE1_9FIRM</name>
<dbReference type="Gene3D" id="6.10.250.660">
    <property type="match status" value="1"/>
</dbReference>
<feature type="coiled-coil region" evidence="7">
    <location>
        <begin position="103"/>
        <end position="130"/>
    </location>
</feature>
<keyword evidence="3" id="KW-0963">Cytoplasm</keyword>
<gene>
    <name evidence="8" type="ORF">F8153_00990</name>
</gene>
<evidence type="ECO:0000256" key="6">
    <source>
        <dbReference type="ARBA" id="ARBA00023306"/>
    </source>
</evidence>
<evidence type="ECO:0000256" key="7">
    <source>
        <dbReference type="SAM" id="Coils"/>
    </source>
</evidence>
<dbReference type="Pfam" id="PF05103">
    <property type="entry name" value="DivIVA"/>
    <property type="match status" value="1"/>
</dbReference>
<dbReference type="GO" id="GO:0051301">
    <property type="term" value="P:cell division"/>
    <property type="evidence" value="ECO:0007669"/>
    <property type="project" value="UniProtKB-KW"/>
</dbReference>
<dbReference type="OrthoDB" id="9815492at2"/>
<keyword evidence="4" id="KW-0132">Cell division</keyword>
<dbReference type="RefSeq" id="WP_151864482.1">
    <property type="nucleotide sequence ID" value="NZ_WBZB01000004.1"/>
</dbReference>
<keyword evidence="5 7" id="KW-0175">Coiled coil</keyword>
<dbReference type="InterPro" id="IPR019933">
    <property type="entry name" value="DivIVA_domain"/>
</dbReference>
<keyword evidence="6" id="KW-0131">Cell cycle</keyword>
<reference evidence="8 9" key="1">
    <citation type="submission" date="2019-10" db="EMBL/GenBank/DDBJ databases">
        <title>Alkaliphilus serpentinus sp. nov. and Alkaliphilus pronyensis sp. nov., two novel anaerobic alkaliphilic species isolated from the serpentinized-hosted hydrothermal field of the Prony Bay (New Caledonia).</title>
        <authorList>
            <person name="Postec A."/>
        </authorList>
    </citation>
    <scope>NUCLEOTIDE SEQUENCE [LARGE SCALE GENOMIC DNA]</scope>
    <source>
        <strain evidence="8 9">LacT</strain>
    </source>
</reference>
<organism evidence="8 9">
    <name type="scientific">Alkaliphilus serpentinus</name>
    <dbReference type="NCBI Taxonomy" id="1482731"/>
    <lineage>
        <taxon>Bacteria</taxon>
        <taxon>Bacillati</taxon>
        <taxon>Bacillota</taxon>
        <taxon>Clostridia</taxon>
        <taxon>Peptostreptococcales</taxon>
        <taxon>Natronincolaceae</taxon>
        <taxon>Alkaliphilus</taxon>
    </lineage>
</organism>
<dbReference type="EMBL" id="WBZB01000004">
    <property type="protein sequence ID" value="KAB3533157.1"/>
    <property type="molecule type" value="Genomic_DNA"/>
</dbReference>
<evidence type="ECO:0000256" key="2">
    <source>
        <dbReference type="ARBA" id="ARBA00009008"/>
    </source>
</evidence>
<evidence type="ECO:0000256" key="1">
    <source>
        <dbReference type="ARBA" id="ARBA00004496"/>
    </source>
</evidence>
<dbReference type="Proteomes" id="UP000465601">
    <property type="component" value="Unassembled WGS sequence"/>
</dbReference>
<dbReference type="GO" id="GO:0005737">
    <property type="term" value="C:cytoplasm"/>
    <property type="evidence" value="ECO:0007669"/>
    <property type="project" value="UniProtKB-SubCell"/>
</dbReference>
<comment type="caution">
    <text evidence="8">The sequence shown here is derived from an EMBL/GenBank/DDBJ whole genome shotgun (WGS) entry which is preliminary data.</text>
</comment>
<comment type="similarity">
    <text evidence="2">Belongs to the DivIVA family.</text>
</comment>
<evidence type="ECO:0000256" key="3">
    <source>
        <dbReference type="ARBA" id="ARBA00022490"/>
    </source>
</evidence>
<dbReference type="AlphaFoldDB" id="A0A833MBE1"/>
<evidence type="ECO:0000313" key="8">
    <source>
        <dbReference type="EMBL" id="KAB3533157.1"/>
    </source>
</evidence>
<accession>A0A833MBE1</accession>
<evidence type="ECO:0000313" key="9">
    <source>
        <dbReference type="Proteomes" id="UP000465601"/>
    </source>
</evidence>
<dbReference type="PANTHER" id="PTHR35794:SF2">
    <property type="entry name" value="CELL DIVISION PROTEIN DIVIVA"/>
    <property type="match status" value="1"/>
</dbReference>
<protein>
    <submittedName>
        <fullName evidence="8">DivIVA domain-containing protein</fullName>
    </submittedName>
</protein>
<feature type="coiled-coil region" evidence="7">
    <location>
        <begin position="28"/>
        <end position="62"/>
    </location>
</feature>
<sequence>MITPLDIQNKEFKKGIRGYKEDEVDEFLDQVMIDYEKLYKENSELKESIENTNQVIEKYKTIEDTLKNTLVVAQNTAEEVRANAHKKAEVIIQEAENKGKEIITKANQEADNIKKESNELKKQIQIFKTRFKTLLEAQLEAVLKDIDEI</sequence>
<evidence type="ECO:0000256" key="5">
    <source>
        <dbReference type="ARBA" id="ARBA00023054"/>
    </source>
</evidence>